<proteinExistence type="predicted"/>
<protein>
    <recommendedName>
        <fullName evidence="4">Cell division protein FtsL</fullName>
    </recommendedName>
</protein>
<sequence>MRDLTLAIPQGFSKRKTHTNASIGWINLTLIFSIIVLTFIYLFMVNNLSTKGYAIKELEKSLHQLESEQKRLQVQTSDLQSIDRLQLEAQKLNFVPATNVTYLKDSDYALK</sequence>
<gene>
    <name evidence="2" type="ORF">A3B10_00535</name>
</gene>
<comment type="caution">
    <text evidence="2">The sequence shown here is derived from an EMBL/GenBank/DDBJ whole genome shotgun (WGS) entry which is preliminary data.</text>
</comment>
<evidence type="ECO:0000313" key="3">
    <source>
        <dbReference type="Proteomes" id="UP000177281"/>
    </source>
</evidence>
<evidence type="ECO:0000256" key="1">
    <source>
        <dbReference type="SAM" id="Phobius"/>
    </source>
</evidence>
<name>A0A1F5PXI1_9BACT</name>
<reference evidence="2 3" key="1">
    <citation type="journal article" date="2016" name="Nat. Commun.">
        <title>Thousands of microbial genomes shed light on interconnected biogeochemical processes in an aquifer system.</title>
        <authorList>
            <person name="Anantharaman K."/>
            <person name="Brown C.T."/>
            <person name="Hug L.A."/>
            <person name="Sharon I."/>
            <person name="Castelle C.J."/>
            <person name="Probst A.J."/>
            <person name="Thomas B.C."/>
            <person name="Singh A."/>
            <person name="Wilkins M.J."/>
            <person name="Karaoz U."/>
            <person name="Brodie E.L."/>
            <person name="Williams K.H."/>
            <person name="Hubbard S.S."/>
            <person name="Banfield J.F."/>
        </authorList>
    </citation>
    <scope>NUCLEOTIDE SEQUENCE [LARGE SCALE GENOMIC DNA]</scope>
</reference>
<evidence type="ECO:0000313" key="2">
    <source>
        <dbReference type="EMBL" id="OGE94626.1"/>
    </source>
</evidence>
<dbReference type="STRING" id="1817841.A3B10_00535"/>
<keyword evidence="1" id="KW-1133">Transmembrane helix</keyword>
<dbReference type="Proteomes" id="UP000177281">
    <property type="component" value="Unassembled WGS sequence"/>
</dbReference>
<evidence type="ECO:0008006" key="4">
    <source>
        <dbReference type="Google" id="ProtNLM"/>
    </source>
</evidence>
<accession>A0A1F5PXI1</accession>
<keyword evidence="1" id="KW-0812">Transmembrane</keyword>
<dbReference type="AlphaFoldDB" id="A0A1F5PXI1"/>
<keyword evidence="1" id="KW-0472">Membrane</keyword>
<dbReference type="EMBL" id="MFFB01000012">
    <property type="protein sequence ID" value="OGE94626.1"/>
    <property type="molecule type" value="Genomic_DNA"/>
</dbReference>
<feature type="transmembrane region" description="Helical" evidence="1">
    <location>
        <begin position="21"/>
        <end position="44"/>
    </location>
</feature>
<organism evidence="2 3">
    <name type="scientific">Candidatus Doudnabacteria bacterium RIFCSPLOWO2_01_FULL_44_21</name>
    <dbReference type="NCBI Taxonomy" id="1817841"/>
    <lineage>
        <taxon>Bacteria</taxon>
        <taxon>Candidatus Doudnaibacteriota</taxon>
    </lineage>
</organism>